<feature type="chain" id="PRO_5008077519" description="Nucleoside diphosphate kinase" evidence="5">
    <location>
        <begin position="18"/>
        <end position="1069"/>
    </location>
</feature>
<feature type="active site" description="Pros-phosphohistidine intermediate" evidence="2">
    <location>
        <position position="757"/>
    </location>
</feature>
<evidence type="ECO:0000256" key="3">
    <source>
        <dbReference type="RuleBase" id="RU004011"/>
    </source>
</evidence>
<dbReference type="Gene3D" id="3.30.70.141">
    <property type="entry name" value="Nucleoside diphosphate kinase-like domain"/>
    <property type="match status" value="4"/>
</dbReference>
<feature type="binding site" evidence="2">
    <location>
        <position position="724"/>
    </location>
    <ligand>
        <name>ATP</name>
        <dbReference type="ChEBI" id="CHEBI:30616"/>
    </ligand>
</feature>
<dbReference type="STRING" id="403673.A0A177WF72"/>
<comment type="similarity">
    <text evidence="2 3">Belongs to the NDK family.</text>
</comment>
<feature type="compositionally biased region" description="Basic and acidic residues" evidence="4">
    <location>
        <begin position="891"/>
        <end position="901"/>
    </location>
</feature>
<dbReference type="SMART" id="SM00562">
    <property type="entry name" value="NDK"/>
    <property type="match status" value="4"/>
</dbReference>
<feature type="signal peptide" evidence="5">
    <location>
        <begin position="1"/>
        <end position="17"/>
    </location>
</feature>
<dbReference type="GO" id="GO:0006241">
    <property type="term" value="P:CTP biosynthetic process"/>
    <property type="evidence" value="ECO:0007669"/>
    <property type="project" value="InterPro"/>
</dbReference>
<gene>
    <name evidence="7" type="ORF">BDEG_22663</name>
</gene>
<feature type="binding site" evidence="2">
    <location>
        <position position="587"/>
    </location>
    <ligand>
        <name>ATP</name>
        <dbReference type="ChEBI" id="CHEBI:30616"/>
    </ligand>
</feature>
<feature type="compositionally biased region" description="Low complexity" evidence="4">
    <location>
        <begin position="878"/>
        <end position="890"/>
    </location>
</feature>
<feature type="binding site" evidence="2">
    <location>
        <position position="649"/>
    </location>
    <ligand>
        <name>ATP</name>
        <dbReference type="ChEBI" id="CHEBI:30616"/>
    </ligand>
</feature>
<organism evidence="7 8">
    <name type="scientific">Batrachochytrium dendrobatidis (strain JEL423)</name>
    <dbReference type="NCBI Taxonomy" id="403673"/>
    <lineage>
        <taxon>Eukaryota</taxon>
        <taxon>Fungi</taxon>
        <taxon>Fungi incertae sedis</taxon>
        <taxon>Chytridiomycota</taxon>
        <taxon>Chytridiomycota incertae sedis</taxon>
        <taxon>Chytridiomycetes</taxon>
        <taxon>Rhizophydiales</taxon>
        <taxon>Rhizophydiales incertae sedis</taxon>
        <taxon>Batrachochytrium</taxon>
    </lineage>
</organism>
<dbReference type="GO" id="GO:0006228">
    <property type="term" value="P:UTP biosynthetic process"/>
    <property type="evidence" value="ECO:0007669"/>
    <property type="project" value="InterPro"/>
</dbReference>
<comment type="caution">
    <text evidence="2">Lacks conserved residue(s) required for the propagation of feature annotation.</text>
</comment>
<dbReference type="OrthoDB" id="2162449at2759"/>
<dbReference type="PRINTS" id="PR01243">
    <property type="entry name" value="NUCDPKINASE"/>
</dbReference>
<feature type="compositionally biased region" description="Polar residues" evidence="4">
    <location>
        <begin position="157"/>
        <end position="168"/>
    </location>
</feature>
<feature type="domain" description="Nucleoside diphosphate kinase-like" evidence="6">
    <location>
        <begin position="498"/>
        <end position="636"/>
    </location>
</feature>
<dbReference type="InterPro" id="IPR036249">
    <property type="entry name" value="Thioredoxin-like_sf"/>
</dbReference>
<reference evidence="7 8" key="1">
    <citation type="submission" date="2006-10" db="EMBL/GenBank/DDBJ databases">
        <title>The Genome Sequence of Batrachochytrium dendrobatidis JEL423.</title>
        <authorList>
            <consortium name="The Broad Institute Genome Sequencing Platform"/>
            <person name="Birren B."/>
            <person name="Lander E."/>
            <person name="Galagan J."/>
            <person name="Cuomo C."/>
            <person name="Devon K."/>
            <person name="Jaffe D."/>
            <person name="Butler J."/>
            <person name="Alvarez P."/>
            <person name="Gnerre S."/>
            <person name="Grabherr M."/>
            <person name="Kleber M."/>
            <person name="Mauceli E."/>
            <person name="Brockman W."/>
            <person name="Young S."/>
            <person name="LaButti K."/>
            <person name="Sykes S."/>
            <person name="DeCaprio D."/>
            <person name="Crawford M."/>
            <person name="Koehrsen M."/>
            <person name="Engels R."/>
            <person name="Montgomery P."/>
            <person name="Pearson M."/>
            <person name="Howarth C."/>
            <person name="Larson L."/>
            <person name="White J."/>
            <person name="O'Leary S."/>
            <person name="Kodira C."/>
            <person name="Zeng Q."/>
            <person name="Yandava C."/>
            <person name="Alvarado L."/>
            <person name="Longcore J."/>
            <person name="James T."/>
        </authorList>
    </citation>
    <scope>NUCLEOTIDE SEQUENCE [LARGE SCALE GENOMIC DNA]</scope>
    <source>
        <strain evidence="7 8">JEL423</strain>
    </source>
</reference>
<evidence type="ECO:0000313" key="7">
    <source>
        <dbReference type="EMBL" id="OAJ38758.1"/>
    </source>
</evidence>
<feature type="binding site" evidence="2">
    <location>
        <position position="754"/>
    </location>
    <ligand>
        <name>ATP</name>
        <dbReference type="ChEBI" id="CHEBI:30616"/>
    </ligand>
</feature>
<name>A0A177WF72_BATDL</name>
<feature type="binding site" evidence="2">
    <location>
        <position position="601"/>
    </location>
    <ligand>
        <name>ATP</name>
        <dbReference type="ChEBI" id="CHEBI:30616"/>
    </ligand>
</feature>
<keyword evidence="5" id="KW-0732">Signal</keyword>
<feature type="region of interest" description="Disordered" evidence="4">
    <location>
        <begin position="785"/>
        <end position="825"/>
    </location>
</feature>
<feature type="compositionally biased region" description="Polar residues" evidence="4">
    <location>
        <begin position="810"/>
        <end position="820"/>
    </location>
</feature>
<feature type="binding site" evidence="2">
    <location>
        <position position="744"/>
    </location>
    <ligand>
        <name>ATP</name>
        <dbReference type="ChEBI" id="CHEBI:30616"/>
    </ligand>
</feature>
<feature type="binding site" evidence="2">
    <location>
        <position position="581"/>
    </location>
    <ligand>
        <name>ATP</name>
        <dbReference type="ChEBI" id="CHEBI:30616"/>
    </ligand>
</feature>
<protein>
    <recommendedName>
        <fullName evidence="1">Nucleoside diphosphate kinase</fullName>
    </recommendedName>
</protein>
<dbReference type="Pfam" id="PF00085">
    <property type="entry name" value="Thioredoxin"/>
    <property type="match status" value="1"/>
</dbReference>
<dbReference type="PROSITE" id="PS00469">
    <property type="entry name" value="NDPK"/>
    <property type="match status" value="2"/>
</dbReference>
<feature type="compositionally biased region" description="Basic and acidic residues" evidence="4">
    <location>
        <begin position="838"/>
        <end position="876"/>
    </location>
</feature>
<evidence type="ECO:0000259" key="6">
    <source>
        <dbReference type="SMART" id="SM00562"/>
    </source>
</evidence>
<evidence type="ECO:0000256" key="2">
    <source>
        <dbReference type="PROSITE-ProRule" id="PRU00706"/>
    </source>
</evidence>
<feature type="compositionally biased region" description="Polar residues" evidence="4">
    <location>
        <begin position="1029"/>
        <end position="1047"/>
    </location>
</feature>
<feature type="binding site" evidence="2">
    <location>
        <position position="611"/>
    </location>
    <ligand>
        <name>ATP</name>
        <dbReference type="ChEBI" id="CHEBI:30616"/>
    </ligand>
</feature>
<dbReference type="InterPro" id="IPR036850">
    <property type="entry name" value="NDK-like_dom_sf"/>
</dbReference>
<dbReference type="InterPro" id="IPR034907">
    <property type="entry name" value="NDK-like_dom"/>
</dbReference>
<dbReference type="eggNOG" id="KOG0907">
    <property type="taxonomic scope" value="Eukaryota"/>
</dbReference>
<feature type="binding site" evidence="2">
    <location>
        <position position="553"/>
    </location>
    <ligand>
        <name>ATP</name>
        <dbReference type="ChEBI" id="CHEBI:30616"/>
    </ligand>
</feature>
<feature type="domain" description="Nucleoside diphosphate kinase-like" evidence="6">
    <location>
        <begin position="171"/>
        <end position="311"/>
    </location>
</feature>
<dbReference type="Gene3D" id="3.40.30.10">
    <property type="entry name" value="Glutaredoxin"/>
    <property type="match status" value="1"/>
</dbReference>
<evidence type="ECO:0000256" key="1">
    <source>
        <dbReference type="ARBA" id="ARBA00017632"/>
    </source>
</evidence>
<accession>A0A177WF72</accession>
<dbReference type="SUPFAM" id="SSF54919">
    <property type="entry name" value="Nucleoside diphosphate kinase, NDK"/>
    <property type="match status" value="4"/>
</dbReference>
<dbReference type="InterPro" id="IPR023005">
    <property type="entry name" value="Nucleoside_diP_kinase_AS"/>
</dbReference>
<feature type="active site" description="Pros-phosphohistidine intermediate" evidence="2">
    <location>
        <position position="614"/>
    </location>
</feature>
<feature type="compositionally biased region" description="Polar residues" evidence="4">
    <location>
        <begin position="940"/>
        <end position="961"/>
    </location>
</feature>
<dbReference type="PANTHER" id="PTHR46135:SF3">
    <property type="entry name" value="NME_NM23 FAMILY MEMBER 8"/>
    <property type="match status" value="1"/>
</dbReference>
<feature type="compositionally biased region" description="Low complexity" evidence="4">
    <location>
        <begin position="1001"/>
        <end position="1028"/>
    </location>
</feature>
<dbReference type="PANTHER" id="PTHR46135">
    <property type="entry name" value="NME/NM23 FAMILY MEMBER 8"/>
    <property type="match status" value="1"/>
</dbReference>
<feature type="binding site" evidence="2">
    <location>
        <position position="696"/>
    </location>
    <ligand>
        <name>ATP</name>
        <dbReference type="ChEBI" id="CHEBI:30616"/>
    </ligand>
</feature>
<dbReference type="GO" id="GO:0004550">
    <property type="term" value="F:nucleoside diphosphate kinase activity"/>
    <property type="evidence" value="ECO:0007669"/>
    <property type="project" value="InterPro"/>
</dbReference>
<feature type="binding site" evidence="2">
    <location>
        <position position="730"/>
    </location>
    <ligand>
        <name>ATP</name>
        <dbReference type="ChEBI" id="CHEBI:30616"/>
    </ligand>
</feature>
<feature type="compositionally biased region" description="Polar residues" evidence="4">
    <location>
        <begin position="1055"/>
        <end position="1069"/>
    </location>
</feature>
<dbReference type="GO" id="GO:0006183">
    <property type="term" value="P:GTP biosynthetic process"/>
    <property type="evidence" value="ECO:0007669"/>
    <property type="project" value="InterPro"/>
</dbReference>
<feature type="region of interest" description="Disordered" evidence="4">
    <location>
        <begin position="149"/>
        <end position="170"/>
    </location>
</feature>
<dbReference type="SUPFAM" id="SSF52833">
    <property type="entry name" value="Thioredoxin-like"/>
    <property type="match status" value="1"/>
</dbReference>
<feature type="binding site" evidence="2">
    <location>
        <position position="506"/>
    </location>
    <ligand>
        <name>ATP</name>
        <dbReference type="ChEBI" id="CHEBI:30616"/>
    </ligand>
</feature>
<dbReference type="EMBL" id="DS022302">
    <property type="protein sequence ID" value="OAJ38758.1"/>
    <property type="molecule type" value="Genomic_DNA"/>
</dbReference>
<evidence type="ECO:0000256" key="4">
    <source>
        <dbReference type="SAM" id="MobiDB-lite"/>
    </source>
</evidence>
<evidence type="ECO:0000256" key="5">
    <source>
        <dbReference type="SAM" id="SignalP"/>
    </source>
</evidence>
<dbReference type="eggNOG" id="KOG0888">
    <property type="taxonomic scope" value="Eukaryota"/>
</dbReference>
<dbReference type="InterPro" id="IPR001564">
    <property type="entry name" value="Nucleoside_diP_kinase"/>
</dbReference>
<proteinExistence type="inferred from homology"/>
<feature type="domain" description="Nucleoside diphosphate kinase-like" evidence="6">
    <location>
        <begin position="327"/>
        <end position="466"/>
    </location>
</feature>
<feature type="domain" description="Nucleoside diphosphate kinase-like" evidence="6">
    <location>
        <begin position="641"/>
        <end position="780"/>
    </location>
</feature>
<feature type="compositionally biased region" description="Polar residues" evidence="4">
    <location>
        <begin position="971"/>
        <end position="986"/>
    </location>
</feature>
<evidence type="ECO:0000313" key="8">
    <source>
        <dbReference type="Proteomes" id="UP000077115"/>
    </source>
</evidence>
<dbReference type="VEuPathDB" id="FungiDB:BDEG_22663"/>
<dbReference type="Pfam" id="PF00334">
    <property type="entry name" value="NDK"/>
    <property type="match status" value="4"/>
</dbReference>
<sequence>MLLVLSVLVFDVYAKWAGSCEPMQNIFKRLKVEHGEDVCFVQAQSDHIEALKNLRGKSCPTFLFFFDGTLVKMVKGANAPLIEKTIKEQLDMEKAGHPHHHIVFDDMGAQILAGPLQDGATCNAAENHDSTAAATDINQEHHPNVKTTLRQHETGSGELSATSNTSDSPGLEETLALIKPDAMSPGVLDQIIDIIRLNRFEIVNRKKVWMTEANVREFYASHVEKSFFPSLVSYLSSAPTLALILKKENAVSAWRELMGPASAIRAKEEAPRSIRAKFGTDSRLNAVFGSDSVETAKHEIDLLFGPNAALTTMSFDEAAISGAPANPQKTLLFIKPDAMSTSTVDGIIERIICCGFQVLKREEVTLTVDMANEIFYYLKERTFFDDYIAHMTSDSVIALVLKGDGVIDGMQQIIGPDDPIEAKERFPMSIRALYGTDVVKNAVYSSVTPEEALHDIHLIFPHVLKRTGSSIFSSRPGTAFASQSASRTQSQAQLHARLERTLALIKPDVYPLHKDAILARMKSEGFTIICESEMRFTIEKAQDFYKEHEGKSFYVELTMWMSSAPIFAVVLEKSNGIGLWRELAGPTNSIKAKEISPNSIRALFGKDGSHNAVHGSDSPASAEREIGIVFGETVSPYPDPLENTLALIKPDVYPAKRDDIMNKIHESGFDVIKESEVHFTIEKAREFYIEHDGRPFYETLVNWMSSSPIYAIVLSGSGAIKKWRTLAGPTNSEKARESDPTSIRALYGKDGSENAVHGSDSPASAYREIQLVFGEEFAKSIELNPQPSHTAGAFHLQKTGSKKDLKESNTAKSIVSSTHNIAEPLSHESAQVELKHNEELADNESKQHDTSIHHEKGQPNEQSENHESHKDHEAAEKVSSQSELQSVSEAEVQKIQEHSKMADQSSNIAQPPLQPHPPTEAPLSTGGSRPNLDSARHASKSNLGHQPSMPSITAENKSSLAKDSPKFGSVKSVSNLGSKSTGSKANVSGRKASITGSHPGSASSNVSVSASKTKLNGSKSKIGKSTSSELNKSTKASLVAKSHNTIEPSPPKSKPGSQANLHTTESSAP</sequence>
<dbReference type="Proteomes" id="UP000077115">
    <property type="component" value="Unassembled WGS sequence"/>
</dbReference>
<reference evidence="7 8" key="2">
    <citation type="submission" date="2016-05" db="EMBL/GenBank/DDBJ databases">
        <title>Lineage-specific infection strategies underlie the spectrum of fungal disease in amphibians.</title>
        <authorList>
            <person name="Cuomo C.A."/>
            <person name="Farrer R.A."/>
            <person name="James T."/>
            <person name="Longcore J."/>
            <person name="Birren B."/>
        </authorList>
    </citation>
    <scope>NUCLEOTIDE SEQUENCE [LARGE SCALE GENOMIC DNA]</scope>
    <source>
        <strain evidence="7 8">JEL423</strain>
    </source>
</reference>
<dbReference type="PROSITE" id="PS51374">
    <property type="entry name" value="NDPK_LIKE"/>
    <property type="match status" value="4"/>
</dbReference>
<feature type="region of interest" description="Disordered" evidence="4">
    <location>
        <begin position="838"/>
        <end position="1069"/>
    </location>
</feature>
<dbReference type="InterPro" id="IPR013766">
    <property type="entry name" value="Thioredoxin_domain"/>
</dbReference>
<dbReference type="AlphaFoldDB" id="A0A177WF72"/>
<dbReference type="InterPro" id="IPR051766">
    <property type="entry name" value="TXND_domain-containing"/>
</dbReference>